<reference evidence="2" key="1">
    <citation type="submission" date="2021-12" db="EMBL/GenBank/DDBJ databases">
        <title>Prjna785345.</title>
        <authorList>
            <person name="Rujirawat T."/>
            <person name="Krajaejun T."/>
        </authorList>
    </citation>
    <scope>NUCLEOTIDE SEQUENCE</scope>
    <source>
        <strain evidence="2">Pi057C3</strain>
    </source>
</reference>
<dbReference type="Proteomes" id="UP001209570">
    <property type="component" value="Unassembled WGS sequence"/>
</dbReference>
<feature type="chain" id="PRO_5042147996" evidence="1">
    <location>
        <begin position="22"/>
        <end position="236"/>
    </location>
</feature>
<organism evidence="2 3">
    <name type="scientific">Pythium insidiosum</name>
    <name type="common">Pythiosis disease agent</name>
    <dbReference type="NCBI Taxonomy" id="114742"/>
    <lineage>
        <taxon>Eukaryota</taxon>
        <taxon>Sar</taxon>
        <taxon>Stramenopiles</taxon>
        <taxon>Oomycota</taxon>
        <taxon>Peronosporomycetes</taxon>
        <taxon>Pythiales</taxon>
        <taxon>Pythiaceae</taxon>
        <taxon>Pythium</taxon>
    </lineage>
</organism>
<protein>
    <submittedName>
        <fullName evidence="2">Uncharacterized protein</fullName>
    </submittedName>
</protein>
<name>A0AAD5LNT3_PYTIN</name>
<keyword evidence="3" id="KW-1185">Reference proteome</keyword>
<accession>A0AAD5LNT3</accession>
<feature type="signal peptide" evidence="1">
    <location>
        <begin position="1"/>
        <end position="21"/>
    </location>
</feature>
<dbReference type="EMBL" id="JAKCXM010000063">
    <property type="protein sequence ID" value="KAJ0404421.1"/>
    <property type="molecule type" value="Genomic_DNA"/>
</dbReference>
<comment type="caution">
    <text evidence="2">The sequence shown here is derived from an EMBL/GenBank/DDBJ whole genome shotgun (WGS) entry which is preliminary data.</text>
</comment>
<proteinExistence type="predicted"/>
<evidence type="ECO:0000256" key="1">
    <source>
        <dbReference type="SAM" id="SignalP"/>
    </source>
</evidence>
<sequence length="236" mass="23888">MRHRLRLSLVLLLVLVSAALAASAGDSASSLSASAAVASPASSALSGCQLCASSGDCSHAYLDGPGQFCGNWLDQLSQRQRCCCPRDATCKVSNYACKCARANEQQGPSSGDNGDVTVWAAMSVLFAAATIGCCVACWCMQSGCCCCRRQEYVHSGRPDVVYATPVYAPAVHYGASAPYGYSDGFDGGTGALLGGTAGLLGGLLIGEAIADAGDGPRFDGGFDSSGGGDTDFGGDF</sequence>
<dbReference type="AlphaFoldDB" id="A0AAD5LNT3"/>
<evidence type="ECO:0000313" key="2">
    <source>
        <dbReference type="EMBL" id="KAJ0404421.1"/>
    </source>
</evidence>
<evidence type="ECO:0000313" key="3">
    <source>
        <dbReference type="Proteomes" id="UP001209570"/>
    </source>
</evidence>
<keyword evidence="1" id="KW-0732">Signal</keyword>
<gene>
    <name evidence="2" type="ORF">P43SY_007674</name>
</gene>